<dbReference type="Proteomes" id="UP001165064">
    <property type="component" value="Unassembled WGS sequence"/>
</dbReference>
<evidence type="ECO:0000313" key="2">
    <source>
        <dbReference type="Proteomes" id="UP001165064"/>
    </source>
</evidence>
<proteinExistence type="predicted"/>
<evidence type="ECO:0000313" key="1">
    <source>
        <dbReference type="EMBL" id="GMF07556.1"/>
    </source>
</evidence>
<comment type="caution">
    <text evidence="1">The sequence shown here is derived from an EMBL/GenBank/DDBJ whole genome shotgun (WGS) entry which is preliminary data.</text>
</comment>
<dbReference type="EMBL" id="BSXS01016299">
    <property type="protein sequence ID" value="GMF07556.1"/>
    <property type="molecule type" value="Genomic_DNA"/>
</dbReference>
<organism evidence="1 2">
    <name type="scientific">Ambrosiozyma monospora</name>
    <name type="common">Yeast</name>
    <name type="synonym">Endomycopsis monosporus</name>
    <dbReference type="NCBI Taxonomy" id="43982"/>
    <lineage>
        <taxon>Eukaryota</taxon>
        <taxon>Fungi</taxon>
        <taxon>Dikarya</taxon>
        <taxon>Ascomycota</taxon>
        <taxon>Saccharomycotina</taxon>
        <taxon>Pichiomycetes</taxon>
        <taxon>Pichiales</taxon>
        <taxon>Pichiaceae</taxon>
        <taxon>Ambrosiozyma</taxon>
    </lineage>
</organism>
<gene>
    <name evidence="1" type="ORF">Amon02_001295400</name>
</gene>
<name>A0ACB5UB74_AMBMO</name>
<protein>
    <submittedName>
        <fullName evidence="1">Unnamed protein product</fullName>
    </submittedName>
</protein>
<keyword evidence="2" id="KW-1185">Reference proteome</keyword>
<accession>A0ACB5UB74</accession>
<reference evidence="1" key="1">
    <citation type="submission" date="2023-04" db="EMBL/GenBank/DDBJ databases">
        <title>Ambrosiozyma monospora NBRC 10751.</title>
        <authorList>
            <person name="Ichikawa N."/>
            <person name="Sato H."/>
            <person name="Tonouchi N."/>
        </authorList>
    </citation>
    <scope>NUCLEOTIDE SEQUENCE</scope>
    <source>
        <strain evidence="1">NBRC 10751</strain>
    </source>
</reference>
<sequence length="157" mass="17370">MELLELAGSSSSYMSIRELVDQYFPPIDVNKIDTLDTSNQFSDLNYWREPILDLSDLSDDDDEDDVQNAGSKVSTNQGNGGVNSTAGSRAIQKGTPPATTNKRQSIVSFFSRSPTVVPEVPTPPSPEQYIHDGSDDDYPARSGHTYYDENENETRKT</sequence>